<evidence type="ECO:0000256" key="1">
    <source>
        <dbReference type="SAM" id="MobiDB-lite"/>
    </source>
</evidence>
<protein>
    <submittedName>
        <fullName evidence="2">Unnamed protein product</fullName>
    </submittedName>
</protein>
<feature type="region of interest" description="Disordered" evidence="1">
    <location>
        <begin position="39"/>
        <end position="279"/>
    </location>
</feature>
<dbReference type="EMBL" id="BSXT01000957">
    <property type="protein sequence ID" value="GMF36724.1"/>
    <property type="molecule type" value="Genomic_DNA"/>
</dbReference>
<dbReference type="Proteomes" id="UP001165121">
    <property type="component" value="Unassembled WGS sequence"/>
</dbReference>
<evidence type="ECO:0000313" key="2">
    <source>
        <dbReference type="EMBL" id="GMF36724.1"/>
    </source>
</evidence>
<name>A0A9W6XE56_9STRA</name>
<feature type="compositionally biased region" description="Gly residues" evidence="1">
    <location>
        <begin position="42"/>
        <end position="60"/>
    </location>
</feature>
<feature type="compositionally biased region" description="Low complexity" evidence="1">
    <location>
        <begin position="162"/>
        <end position="186"/>
    </location>
</feature>
<organism evidence="2 3">
    <name type="scientific">Phytophthora fragariaefolia</name>
    <dbReference type="NCBI Taxonomy" id="1490495"/>
    <lineage>
        <taxon>Eukaryota</taxon>
        <taxon>Sar</taxon>
        <taxon>Stramenopiles</taxon>
        <taxon>Oomycota</taxon>
        <taxon>Peronosporomycetes</taxon>
        <taxon>Peronosporales</taxon>
        <taxon>Peronosporaceae</taxon>
        <taxon>Phytophthora</taxon>
    </lineage>
</organism>
<sequence>MPQSGGHFRTSFCKISKTGHCAPFDRERVNVAGGRSGVDAGAIGGARGRSARGCGGARGRGGGRGRGRGCAPVLGGYRHGRGRGDMGVWGQNEDSDNSDQPSDSSIPAFQSSQPVSFDESQVSLRGGFYLYSTPPDAMTAQGPAKTADSAPTEDGPPPTPPARADVPAPDTTTTADVVDVTSDSAAWTETPARSTTEPPPIRASKRVAKRKVAPVDAETAKKGKKKLVRGAGLPASQAAVATTTEESSPPITIERSRARRGAKRGFRPEKSKTAGHQVATQSTAPMMVIRPRATRTALQPAAPEMAIPPRSATVPEMAIQPMTSPEMAIQPRNPPEMAIQPRTLPEMAIQPRTTSAPEMVIQPRAVETDSGPEDTQACTDFGARATRTTHNVITSARSARVTENAVRRATGFEALRRLSLNKALGKVGLQLPTTSYPASRQSSSGTEFLLNTRLQRTLSEFVRRTHMPLPALVELVRGQTETDYRPNKHIVPTVIAQVCKDYQHLEKLQGIAAEGVRVELKKDVPLQAHPPDNHGSAIERVNILRKNVRKEQDAWGCLTIHDLSFPEGASINDVTDQDAIPKADYRHRDAVDSEILQIKRKHPDIEIKAMAGDVTLAFRNIPIHSRSVHHFAGRIEIENALLVELACPFGWTGSPGNYKPSEGR</sequence>
<keyword evidence="3" id="KW-1185">Reference proteome</keyword>
<feature type="compositionally biased region" description="Polar residues" evidence="1">
    <location>
        <begin position="107"/>
        <end position="123"/>
    </location>
</feature>
<feature type="compositionally biased region" description="Basic residues" evidence="1">
    <location>
        <begin position="203"/>
        <end position="212"/>
    </location>
</feature>
<dbReference type="AlphaFoldDB" id="A0A9W6XE56"/>
<feature type="compositionally biased region" description="Polar residues" evidence="1">
    <location>
        <begin position="239"/>
        <end position="250"/>
    </location>
</feature>
<gene>
    <name evidence="2" type="ORF">Pfra01_001009200</name>
</gene>
<proteinExistence type="predicted"/>
<reference evidence="2" key="1">
    <citation type="submission" date="2023-04" db="EMBL/GenBank/DDBJ databases">
        <title>Phytophthora fragariaefolia NBRC 109709.</title>
        <authorList>
            <person name="Ichikawa N."/>
            <person name="Sato H."/>
            <person name="Tonouchi N."/>
        </authorList>
    </citation>
    <scope>NUCLEOTIDE SEQUENCE</scope>
    <source>
        <strain evidence="2">NBRC 109709</strain>
    </source>
</reference>
<comment type="caution">
    <text evidence="2">The sequence shown here is derived from an EMBL/GenBank/DDBJ whole genome shotgun (WGS) entry which is preliminary data.</text>
</comment>
<accession>A0A9W6XE56</accession>
<evidence type="ECO:0000313" key="3">
    <source>
        <dbReference type="Proteomes" id="UP001165121"/>
    </source>
</evidence>
<dbReference type="OrthoDB" id="122637at2759"/>